<dbReference type="InterPro" id="IPR039008">
    <property type="entry name" value="IF_rod_dom"/>
</dbReference>
<dbReference type="Gene3D" id="1.20.5.170">
    <property type="match status" value="1"/>
</dbReference>
<dbReference type="PROSITE" id="PS51842">
    <property type="entry name" value="IF_ROD_2"/>
    <property type="match status" value="1"/>
</dbReference>
<protein>
    <recommendedName>
        <fullName evidence="4">IF rod domain-containing protein</fullName>
    </recommendedName>
</protein>
<evidence type="ECO:0000259" key="4">
    <source>
        <dbReference type="PROSITE" id="PS51842"/>
    </source>
</evidence>
<dbReference type="InterPro" id="IPR002957">
    <property type="entry name" value="Keratin_I"/>
</dbReference>
<reference evidence="5 6" key="1">
    <citation type="submission" date="2021-06" db="EMBL/GenBank/DDBJ databases">
        <authorList>
            <person name="Palmer J.M."/>
        </authorList>
    </citation>
    <scope>NUCLEOTIDE SEQUENCE [LARGE SCALE GENOMIC DNA]</scope>
    <source>
        <strain evidence="5 6">GA_2019</strain>
        <tissue evidence="5">Muscle</tissue>
    </source>
</reference>
<dbReference type="Gene3D" id="1.20.5.1160">
    <property type="entry name" value="Vasodilator-stimulated phosphoprotein"/>
    <property type="match status" value="1"/>
</dbReference>
<accession>A0ABV0MWF5</accession>
<dbReference type="Proteomes" id="UP001476798">
    <property type="component" value="Unassembled WGS sequence"/>
</dbReference>
<keyword evidence="6" id="KW-1185">Reference proteome</keyword>
<evidence type="ECO:0000313" key="6">
    <source>
        <dbReference type="Proteomes" id="UP001476798"/>
    </source>
</evidence>
<evidence type="ECO:0000313" key="5">
    <source>
        <dbReference type="EMBL" id="MEQ2163196.1"/>
    </source>
</evidence>
<keyword evidence="1" id="KW-0403">Intermediate filament</keyword>
<dbReference type="PANTHER" id="PTHR23239:SF180">
    <property type="entry name" value="KERATIN, TYPE I CYTOSKELETAL 17"/>
    <property type="match status" value="1"/>
</dbReference>
<feature type="coiled-coil region" evidence="3">
    <location>
        <begin position="92"/>
        <end position="130"/>
    </location>
</feature>
<dbReference type="PANTHER" id="PTHR23239">
    <property type="entry name" value="INTERMEDIATE FILAMENT"/>
    <property type="match status" value="1"/>
</dbReference>
<feature type="coiled-coil region" evidence="3">
    <location>
        <begin position="198"/>
        <end position="271"/>
    </location>
</feature>
<evidence type="ECO:0000256" key="2">
    <source>
        <dbReference type="ARBA" id="ARBA00023054"/>
    </source>
</evidence>
<dbReference type="EMBL" id="JAHRIO010013684">
    <property type="protein sequence ID" value="MEQ2163196.1"/>
    <property type="molecule type" value="Genomic_DNA"/>
</dbReference>
<comment type="caution">
    <text evidence="5">The sequence shown here is derived from an EMBL/GenBank/DDBJ whole genome shotgun (WGS) entry which is preliminary data.</text>
</comment>
<dbReference type="Gene3D" id="1.20.5.500">
    <property type="entry name" value="Single helix bin"/>
    <property type="match status" value="1"/>
</dbReference>
<sequence>VCFLEDKNRELQLNIEEFCVKTKYIGKDYTPYFSTITDLKAEIARTFSENQNMLLQIETSKLAADDFKMKYETEIKMQGMVETDMFRLRRIRDSLTLTISTLEMRVEELKEELICMARIHKQEIEQLQLQGSGKVNVEVDSTGSTNLMEVLEEMRHRYETVMKNNKLEVEKWFQSKMETLQEQIITCTTEVKTYHSEISELKRTYQSLEISHQSLHAEIQCLQQNVSEVNSQYSVQLSQYQSIITTLETELQNMKASLEQLQIKYTVLLELKPRLESEIAEYRRLLEGEAYEQKKAVIIKQVTEEVEEQKPHIEKRVRTIVEQLVNGKVVSSSVDTQVQTIQ</sequence>
<organism evidence="5 6">
    <name type="scientific">Goodea atripinnis</name>
    <dbReference type="NCBI Taxonomy" id="208336"/>
    <lineage>
        <taxon>Eukaryota</taxon>
        <taxon>Metazoa</taxon>
        <taxon>Chordata</taxon>
        <taxon>Craniata</taxon>
        <taxon>Vertebrata</taxon>
        <taxon>Euteleostomi</taxon>
        <taxon>Actinopterygii</taxon>
        <taxon>Neopterygii</taxon>
        <taxon>Teleostei</taxon>
        <taxon>Neoteleostei</taxon>
        <taxon>Acanthomorphata</taxon>
        <taxon>Ovalentaria</taxon>
        <taxon>Atherinomorphae</taxon>
        <taxon>Cyprinodontiformes</taxon>
        <taxon>Goodeidae</taxon>
        <taxon>Goodea</taxon>
    </lineage>
</organism>
<feature type="non-terminal residue" evidence="5">
    <location>
        <position position="1"/>
    </location>
</feature>
<dbReference type="SMART" id="SM01391">
    <property type="entry name" value="Filament"/>
    <property type="match status" value="1"/>
</dbReference>
<keyword evidence="2 3" id="KW-0175">Coiled coil</keyword>
<proteinExistence type="predicted"/>
<dbReference type="SUPFAM" id="SSF64593">
    <property type="entry name" value="Intermediate filament protein, coiled coil region"/>
    <property type="match status" value="1"/>
</dbReference>
<evidence type="ECO:0000256" key="3">
    <source>
        <dbReference type="SAM" id="Coils"/>
    </source>
</evidence>
<evidence type="ECO:0000256" key="1">
    <source>
        <dbReference type="ARBA" id="ARBA00022754"/>
    </source>
</evidence>
<gene>
    <name evidence="5" type="ORF">GOODEAATRI_027746</name>
</gene>
<dbReference type="Pfam" id="PF00038">
    <property type="entry name" value="Filament"/>
    <property type="match status" value="1"/>
</dbReference>
<name>A0ABV0MWF5_9TELE</name>
<feature type="domain" description="IF rod" evidence="4">
    <location>
        <begin position="1"/>
        <end position="293"/>
    </location>
</feature>
<dbReference type="PRINTS" id="PR01248">
    <property type="entry name" value="TYPE1KERATIN"/>
</dbReference>